<feature type="chain" id="PRO_5046017598" evidence="1">
    <location>
        <begin position="21"/>
        <end position="92"/>
    </location>
</feature>
<evidence type="ECO:0000313" key="2">
    <source>
        <dbReference type="EMBL" id="XAM18087.1"/>
    </source>
</evidence>
<accession>A0ABZ3F6B9</accession>
<sequence length="92" mass="10032">MKKFLSIGLALAFCVATLSGIESQKALSNTDKELLFGNAEVNVAFLDNAEMEETKGELWLTAIGITGLTWGLNCIFNKSCKDISFTSPPINW</sequence>
<organism evidence="2 3">
    <name type="scientific">Helicobacter mastomyrinus</name>
    <dbReference type="NCBI Taxonomy" id="287948"/>
    <lineage>
        <taxon>Bacteria</taxon>
        <taxon>Pseudomonadati</taxon>
        <taxon>Campylobacterota</taxon>
        <taxon>Epsilonproteobacteria</taxon>
        <taxon>Campylobacterales</taxon>
        <taxon>Helicobacteraceae</taxon>
        <taxon>Helicobacter</taxon>
    </lineage>
</organism>
<dbReference type="Proteomes" id="UP001434737">
    <property type="component" value="Chromosome"/>
</dbReference>
<name>A0ABZ3F6B9_9HELI</name>
<proteinExistence type="predicted"/>
<gene>
    <name evidence="2" type="ORF">V3I05_10455</name>
</gene>
<protein>
    <submittedName>
        <fullName evidence="2">Uncharacterized protein</fullName>
    </submittedName>
</protein>
<evidence type="ECO:0000313" key="3">
    <source>
        <dbReference type="Proteomes" id="UP001434737"/>
    </source>
</evidence>
<feature type="signal peptide" evidence="1">
    <location>
        <begin position="1"/>
        <end position="20"/>
    </location>
</feature>
<dbReference type="EMBL" id="CP145316">
    <property type="protein sequence ID" value="XAM18087.1"/>
    <property type="molecule type" value="Genomic_DNA"/>
</dbReference>
<keyword evidence="3" id="KW-1185">Reference proteome</keyword>
<keyword evidence="1" id="KW-0732">Signal</keyword>
<reference evidence="2 3" key="1">
    <citation type="submission" date="2024-02" db="EMBL/GenBank/DDBJ databases">
        <title>Genome and pathogenicity analysis of Helicobacter mastomyrinus isolated from mice.</title>
        <authorList>
            <person name="Zhu L."/>
        </authorList>
    </citation>
    <scope>NUCLEOTIDE SEQUENCE [LARGE SCALE GENOMIC DNA]</scope>
    <source>
        <strain evidence="2 3">Hm-17</strain>
    </source>
</reference>
<dbReference type="RefSeq" id="WP_300732505.1">
    <property type="nucleotide sequence ID" value="NZ_CP145316.1"/>
</dbReference>
<evidence type="ECO:0000256" key="1">
    <source>
        <dbReference type="SAM" id="SignalP"/>
    </source>
</evidence>